<comment type="caution">
    <text evidence="2">The sequence shown here is derived from an EMBL/GenBank/DDBJ whole genome shotgun (WGS) entry which is preliminary data.</text>
</comment>
<name>A0ABD2WNM9_9HYME</name>
<protein>
    <recommendedName>
        <fullName evidence="1">Tf2-1-like SH3-like domain-containing protein</fullName>
    </recommendedName>
</protein>
<feature type="domain" description="Tf2-1-like SH3-like" evidence="1">
    <location>
        <begin position="56"/>
        <end position="116"/>
    </location>
</feature>
<sequence length="127" mass="14108">MEVRGPKIRLDPSIGADRVKRLDALRNLVAKHIDRAHAKQKRLYDQGRKDVTFGVGDMVMQRTHPLSDGKKGFSAKMAEKFDGPFSVAEVLGPTTYRLDVGAKRTNPKVHVEHLKPPGPTCNLPLSQ</sequence>
<reference evidence="2 3" key="1">
    <citation type="journal article" date="2024" name="bioRxiv">
        <title>A reference genome for Trichogramma kaykai: A tiny desert-dwelling parasitoid wasp with competing sex-ratio distorters.</title>
        <authorList>
            <person name="Culotta J."/>
            <person name="Lindsey A.R."/>
        </authorList>
    </citation>
    <scope>NUCLEOTIDE SEQUENCE [LARGE SCALE GENOMIC DNA]</scope>
    <source>
        <strain evidence="2 3">KSX58</strain>
    </source>
</reference>
<evidence type="ECO:0000313" key="2">
    <source>
        <dbReference type="EMBL" id="KAL3394600.1"/>
    </source>
</evidence>
<dbReference type="AlphaFoldDB" id="A0ABD2WNM9"/>
<organism evidence="2 3">
    <name type="scientific">Trichogramma kaykai</name>
    <dbReference type="NCBI Taxonomy" id="54128"/>
    <lineage>
        <taxon>Eukaryota</taxon>
        <taxon>Metazoa</taxon>
        <taxon>Ecdysozoa</taxon>
        <taxon>Arthropoda</taxon>
        <taxon>Hexapoda</taxon>
        <taxon>Insecta</taxon>
        <taxon>Pterygota</taxon>
        <taxon>Neoptera</taxon>
        <taxon>Endopterygota</taxon>
        <taxon>Hymenoptera</taxon>
        <taxon>Apocrita</taxon>
        <taxon>Proctotrupomorpha</taxon>
        <taxon>Chalcidoidea</taxon>
        <taxon>Trichogrammatidae</taxon>
        <taxon>Trichogramma</taxon>
    </lineage>
</organism>
<evidence type="ECO:0000259" key="1">
    <source>
        <dbReference type="Pfam" id="PF24626"/>
    </source>
</evidence>
<proteinExistence type="predicted"/>
<keyword evidence="3" id="KW-1185">Reference proteome</keyword>
<dbReference type="Pfam" id="PF24626">
    <property type="entry name" value="SH3_Tf2-1"/>
    <property type="match status" value="1"/>
</dbReference>
<dbReference type="Proteomes" id="UP001627154">
    <property type="component" value="Unassembled WGS sequence"/>
</dbReference>
<gene>
    <name evidence="2" type="ORF">TKK_011588</name>
</gene>
<dbReference type="EMBL" id="JBJJXI010000092">
    <property type="protein sequence ID" value="KAL3394600.1"/>
    <property type="molecule type" value="Genomic_DNA"/>
</dbReference>
<dbReference type="InterPro" id="IPR056924">
    <property type="entry name" value="SH3_Tf2-1"/>
</dbReference>
<evidence type="ECO:0000313" key="3">
    <source>
        <dbReference type="Proteomes" id="UP001627154"/>
    </source>
</evidence>
<accession>A0ABD2WNM9</accession>